<gene>
    <name evidence="1" type="ORF">LSALG_LOCUS36265</name>
</gene>
<dbReference type="AlphaFoldDB" id="A0AA35ZSH1"/>
<protein>
    <submittedName>
        <fullName evidence="1">Uncharacterized protein</fullName>
    </submittedName>
</protein>
<organism evidence="1 2">
    <name type="scientific">Lactuca saligna</name>
    <name type="common">Willowleaf lettuce</name>
    <dbReference type="NCBI Taxonomy" id="75948"/>
    <lineage>
        <taxon>Eukaryota</taxon>
        <taxon>Viridiplantae</taxon>
        <taxon>Streptophyta</taxon>
        <taxon>Embryophyta</taxon>
        <taxon>Tracheophyta</taxon>
        <taxon>Spermatophyta</taxon>
        <taxon>Magnoliopsida</taxon>
        <taxon>eudicotyledons</taxon>
        <taxon>Gunneridae</taxon>
        <taxon>Pentapetalae</taxon>
        <taxon>asterids</taxon>
        <taxon>campanulids</taxon>
        <taxon>Asterales</taxon>
        <taxon>Asteraceae</taxon>
        <taxon>Cichorioideae</taxon>
        <taxon>Cichorieae</taxon>
        <taxon>Lactucinae</taxon>
        <taxon>Lactuca</taxon>
    </lineage>
</organism>
<name>A0AA35ZSH1_LACSI</name>
<evidence type="ECO:0000313" key="1">
    <source>
        <dbReference type="EMBL" id="CAI9297451.1"/>
    </source>
</evidence>
<dbReference type="EMBL" id="OX465084">
    <property type="protein sequence ID" value="CAI9297451.1"/>
    <property type="molecule type" value="Genomic_DNA"/>
</dbReference>
<sequence>MGICFLINIIFSTITLMSNLLSRLLFNVTAYLLVIAIQGLKVPGEALQAGMEQISGLIKSCVEYLFGIIMEVMSEIVGLAFDLVKEVVFGSVTATGAAVGGLVEKMRSGFDLLVEDIPAVMEGAMEMVTTMVTDLWNNYIEAQSYVTENA</sequence>
<dbReference type="Proteomes" id="UP001177003">
    <property type="component" value="Chromosome 8"/>
</dbReference>
<proteinExistence type="predicted"/>
<reference evidence="1" key="1">
    <citation type="submission" date="2023-04" db="EMBL/GenBank/DDBJ databases">
        <authorList>
            <person name="Vijverberg K."/>
            <person name="Xiong W."/>
            <person name="Schranz E."/>
        </authorList>
    </citation>
    <scope>NUCLEOTIDE SEQUENCE</scope>
</reference>
<accession>A0AA35ZSH1</accession>
<keyword evidence="2" id="KW-1185">Reference proteome</keyword>
<evidence type="ECO:0000313" key="2">
    <source>
        <dbReference type="Proteomes" id="UP001177003"/>
    </source>
</evidence>